<organism evidence="2 3">
    <name type="scientific">Methylophaga sulfidovorans</name>
    <dbReference type="NCBI Taxonomy" id="45496"/>
    <lineage>
        <taxon>Bacteria</taxon>
        <taxon>Pseudomonadati</taxon>
        <taxon>Pseudomonadota</taxon>
        <taxon>Gammaproteobacteria</taxon>
        <taxon>Thiotrichales</taxon>
        <taxon>Piscirickettsiaceae</taxon>
        <taxon>Methylophaga</taxon>
    </lineage>
</organism>
<dbReference type="EMBL" id="FOSH01000002">
    <property type="protein sequence ID" value="SFJ89170.1"/>
    <property type="molecule type" value="Genomic_DNA"/>
</dbReference>
<dbReference type="Pfam" id="PF01844">
    <property type="entry name" value="HNH"/>
    <property type="match status" value="1"/>
</dbReference>
<dbReference type="STRING" id="45496.SAMN04488079_102201"/>
<dbReference type="InterPro" id="IPR002711">
    <property type="entry name" value="HNH"/>
</dbReference>
<evidence type="ECO:0000259" key="1">
    <source>
        <dbReference type="Pfam" id="PF01844"/>
    </source>
</evidence>
<keyword evidence="3" id="KW-1185">Reference proteome</keyword>
<dbReference type="GO" id="GO:0008270">
    <property type="term" value="F:zinc ion binding"/>
    <property type="evidence" value="ECO:0007669"/>
    <property type="project" value="InterPro"/>
</dbReference>
<gene>
    <name evidence="2" type="ORF">SAMN04488079_102201</name>
</gene>
<feature type="domain" description="HNH" evidence="1">
    <location>
        <begin position="162"/>
        <end position="216"/>
    </location>
</feature>
<name>A0A1I3V212_9GAMM</name>
<accession>A0A1I3V212</accession>
<dbReference type="OrthoDB" id="9802640at2"/>
<evidence type="ECO:0000313" key="3">
    <source>
        <dbReference type="Proteomes" id="UP000198924"/>
    </source>
</evidence>
<evidence type="ECO:0000313" key="2">
    <source>
        <dbReference type="EMBL" id="SFJ89170.1"/>
    </source>
</evidence>
<reference evidence="3" key="1">
    <citation type="submission" date="2016-10" db="EMBL/GenBank/DDBJ databases">
        <authorList>
            <person name="Varghese N."/>
            <person name="Submissions S."/>
        </authorList>
    </citation>
    <scope>NUCLEOTIDE SEQUENCE [LARGE SCALE GENOMIC DNA]</scope>
    <source>
        <strain evidence="3">DSM 11578</strain>
    </source>
</reference>
<proteinExistence type="predicted"/>
<dbReference type="RefSeq" id="WP_091711582.1">
    <property type="nucleotide sequence ID" value="NZ_FOSH01000002.1"/>
</dbReference>
<dbReference type="AlphaFoldDB" id="A0A1I3V212"/>
<dbReference type="GO" id="GO:0004519">
    <property type="term" value="F:endonuclease activity"/>
    <property type="evidence" value="ECO:0007669"/>
    <property type="project" value="InterPro"/>
</dbReference>
<protein>
    <submittedName>
        <fullName evidence="2">5-methylcytosine-specific restriction enzyme A</fullName>
    </submittedName>
</protein>
<sequence>MTSRKQFIESVGANCKNWNWSWSFVNHDQKFVIFGLWDINTDGLIFDNDWKGPGRKQSLEHIKLIEHHGYKLKIFNMKLGKTKDGRVKIKSFDEKLEDKSLVRIQDDYFAFSRQSNFDIRLAEEVTNPQKYIEGATKKISINAYERSLKARTACIEYYGCNCYICGFNFHKTYGDIGEGFIHVHHEKPLGEIQQQYEVDAINDLKPICPNCHAMIHRISPALPISELKKRLTKTSN</sequence>
<dbReference type="Proteomes" id="UP000198924">
    <property type="component" value="Unassembled WGS sequence"/>
</dbReference>
<dbReference type="GO" id="GO:0003676">
    <property type="term" value="F:nucleic acid binding"/>
    <property type="evidence" value="ECO:0007669"/>
    <property type="project" value="InterPro"/>
</dbReference>